<gene>
    <name evidence="1" type="ORF">LCGC14_2145050</name>
</gene>
<dbReference type="PANTHER" id="PTHR43628:SF1">
    <property type="entry name" value="CHITIN SYNTHASE REGULATORY FACTOR 2-RELATED"/>
    <property type="match status" value="1"/>
</dbReference>
<organism evidence="1">
    <name type="scientific">marine sediment metagenome</name>
    <dbReference type="NCBI Taxonomy" id="412755"/>
    <lineage>
        <taxon>unclassified sequences</taxon>
        <taxon>metagenomes</taxon>
        <taxon>ecological metagenomes</taxon>
    </lineage>
</organism>
<dbReference type="EMBL" id="LAZR01027205">
    <property type="protein sequence ID" value="KKL66430.1"/>
    <property type="molecule type" value="Genomic_DNA"/>
</dbReference>
<reference evidence="1" key="1">
    <citation type="journal article" date="2015" name="Nature">
        <title>Complex archaea that bridge the gap between prokaryotes and eukaryotes.</title>
        <authorList>
            <person name="Spang A."/>
            <person name="Saw J.H."/>
            <person name="Jorgensen S.L."/>
            <person name="Zaremba-Niedzwiedzka K."/>
            <person name="Martijn J."/>
            <person name="Lind A.E."/>
            <person name="van Eijk R."/>
            <person name="Schleper C."/>
            <person name="Guy L."/>
            <person name="Ettema T.J."/>
        </authorList>
    </citation>
    <scope>NUCLEOTIDE SEQUENCE</scope>
</reference>
<comment type="caution">
    <text evidence="1">The sequence shown here is derived from an EMBL/GenBank/DDBJ whole genome shotgun (WGS) entry which is preliminary data.</text>
</comment>
<dbReference type="SMART" id="SM00671">
    <property type="entry name" value="SEL1"/>
    <property type="match status" value="2"/>
</dbReference>
<dbReference type="InterPro" id="IPR052945">
    <property type="entry name" value="Mitotic_Regulator"/>
</dbReference>
<dbReference type="SUPFAM" id="SSF81901">
    <property type="entry name" value="HCP-like"/>
    <property type="match status" value="1"/>
</dbReference>
<name>A0A0F9GA85_9ZZZZ</name>
<accession>A0A0F9GA85</accession>
<protein>
    <recommendedName>
        <fullName evidence="2">Sel1 repeat family protein</fullName>
    </recommendedName>
</protein>
<dbReference type="InterPro" id="IPR011990">
    <property type="entry name" value="TPR-like_helical_dom_sf"/>
</dbReference>
<dbReference type="Pfam" id="PF08238">
    <property type="entry name" value="Sel1"/>
    <property type="match status" value="2"/>
</dbReference>
<evidence type="ECO:0008006" key="2">
    <source>
        <dbReference type="Google" id="ProtNLM"/>
    </source>
</evidence>
<evidence type="ECO:0000313" key="1">
    <source>
        <dbReference type="EMBL" id="KKL66430.1"/>
    </source>
</evidence>
<dbReference type="InterPro" id="IPR006597">
    <property type="entry name" value="Sel1-like"/>
</dbReference>
<dbReference type="AlphaFoldDB" id="A0A0F9GA85"/>
<sequence length="71" mass="7836">MGLWYAEGKYVEKDLAEAVKWLRKSAEAGFVPAMYNLADAYERGLGVEKDVAEAAKWSKAAEARKEGARSP</sequence>
<proteinExistence type="predicted"/>
<dbReference type="Gene3D" id="1.25.40.10">
    <property type="entry name" value="Tetratricopeptide repeat domain"/>
    <property type="match status" value="1"/>
</dbReference>
<dbReference type="PANTHER" id="PTHR43628">
    <property type="entry name" value="ACTIVATOR OF C KINASE PROTEIN 1-RELATED"/>
    <property type="match status" value="1"/>
</dbReference>